<dbReference type="AlphaFoldDB" id="A0A9X1QCJ9"/>
<evidence type="ECO:0000259" key="1">
    <source>
        <dbReference type="Pfam" id="PF01850"/>
    </source>
</evidence>
<dbReference type="EMBL" id="JAKFFV010000004">
    <property type="protein sequence ID" value="MCF2497982.1"/>
    <property type="molecule type" value="Genomic_DNA"/>
</dbReference>
<dbReference type="InterPro" id="IPR002716">
    <property type="entry name" value="PIN_dom"/>
</dbReference>
<dbReference type="Proteomes" id="UP001139411">
    <property type="component" value="Unassembled WGS sequence"/>
</dbReference>
<feature type="domain" description="PIN" evidence="1">
    <location>
        <begin position="2"/>
        <end position="124"/>
    </location>
</feature>
<dbReference type="RefSeq" id="WP_235177242.1">
    <property type="nucleotide sequence ID" value="NZ_JAKFFV010000004.1"/>
</dbReference>
<name>A0A9X1QCJ9_9BACT</name>
<proteinExistence type="predicted"/>
<comment type="caution">
    <text evidence="2">The sequence shown here is derived from an EMBL/GenBank/DDBJ whole genome shotgun (WGS) entry which is preliminary data.</text>
</comment>
<gene>
    <name evidence="2" type="ORF">L0661_06675</name>
</gene>
<protein>
    <submittedName>
        <fullName evidence="2">Type II toxin-antitoxin system VapC family toxin</fullName>
    </submittedName>
</protein>
<dbReference type="SUPFAM" id="SSF88723">
    <property type="entry name" value="PIN domain-like"/>
    <property type="match status" value="1"/>
</dbReference>
<evidence type="ECO:0000313" key="3">
    <source>
        <dbReference type="Proteomes" id="UP001139411"/>
    </source>
</evidence>
<dbReference type="InterPro" id="IPR029060">
    <property type="entry name" value="PIN-like_dom_sf"/>
</dbReference>
<reference evidence="2" key="1">
    <citation type="submission" date="2022-01" db="EMBL/GenBank/DDBJ databases">
        <title>Novel species in genus Dyadobacter.</title>
        <authorList>
            <person name="Ma C."/>
        </authorList>
    </citation>
    <scope>NUCLEOTIDE SEQUENCE</scope>
    <source>
        <strain evidence="2">CY357</strain>
    </source>
</reference>
<organism evidence="2 3">
    <name type="scientific">Dyadobacter chenhuakuii</name>
    <dbReference type="NCBI Taxonomy" id="2909339"/>
    <lineage>
        <taxon>Bacteria</taxon>
        <taxon>Pseudomonadati</taxon>
        <taxon>Bacteroidota</taxon>
        <taxon>Cytophagia</taxon>
        <taxon>Cytophagales</taxon>
        <taxon>Spirosomataceae</taxon>
        <taxon>Dyadobacter</taxon>
    </lineage>
</organism>
<sequence>MIYFDSDVLIHYLVIQNEAKHEMATALYRKATQNQQFVISLLSLQEVSFVLAKLKISPEIITEKLGVFLDANPVNYDTGSFRRACSLAAAMGYQNINDCLHTAIAEAHCTELYTFNHSDFKHIQRETNLKITLLS</sequence>
<dbReference type="Gene3D" id="3.40.50.1010">
    <property type="entry name" value="5'-nuclease"/>
    <property type="match status" value="1"/>
</dbReference>
<evidence type="ECO:0000313" key="2">
    <source>
        <dbReference type="EMBL" id="MCF2497982.1"/>
    </source>
</evidence>
<dbReference type="Pfam" id="PF01850">
    <property type="entry name" value="PIN"/>
    <property type="match status" value="1"/>
</dbReference>
<accession>A0A9X1QCJ9</accession>